<feature type="chain" id="PRO_5002118190" evidence="1">
    <location>
        <begin position="24"/>
        <end position="209"/>
    </location>
</feature>
<evidence type="ECO:0000313" key="2">
    <source>
        <dbReference type="EMBL" id="CEO53870.1"/>
    </source>
</evidence>
<feature type="signal peptide" evidence="1">
    <location>
        <begin position="1"/>
        <end position="23"/>
    </location>
</feature>
<reference evidence="2" key="1">
    <citation type="submission" date="2015-01" db="EMBL/GenBank/DDBJ databases">
        <authorList>
            <person name="Durling Mikael"/>
        </authorList>
    </citation>
    <scope>NUCLEOTIDE SEQUENCE</scope>
</reference>
<dbReference type="AlphaFoldDB" id="A0A0B7KG46"/>
<dbReference type="EMBL" id="CDPU01000038">
    <property type="protein sequence ID" value="CEO53870.1"/>
    <property type="molecule type" value="Genomic_DNA"/>
</dbReference>
<evidence type="ECO:0000256" key="1">
    <source>
        <dbReference type="SAM" id="SignalP"/>
    </source>
</evidence>
<name>A0A0B7KG46_BIOOC</name>
<organism evidence="2">
    <name type="scientific">Bionectria ochroleuca</name>
    <name type="common">Gliocladium roseum</name>
    <dbReference type="NCBI Taxonomy" id="29856"/>
    <lineage>
        <taxon>Eukaryota</taxon>
        <taxon>Fungi</taxon>
        <taxon>Dikarya</taxon>
        <taxon>Ascomycota</taxon>
        <taxon>Pezizomycotina</taxon>
        <taxon>Sordariomycetes</taxon>
        <taxon>Hypocreomycetidae</taxon>
        <taxon>Hypocreales</taxon>
        <taxon>Bionectriaceae</taxon>
        <taxon>Clonostachys</taxon>
    </lineage>
</organism>
<gene>
    <name evidence="2" type="ORF">BN869_000009928_1</name>
</gene>
<accession>A0A0B7KG46</accession>
<keyword evidence="1" id="KW-0732">Signal</keyword>
<sequence length="209" mass="23026">MLFLPIFTTLSTTLVVAISLVSTEQVYLGEPGITSSTAIGDRVSRDHNVTFGPVPKAQQIYVTDGFDIAPFPATTNRRLFFLLSGHLPSSKTGHIRDLEAALAKATFNITVNRIDPDGKPDEPRSYLIPFRAFRGSMGIGQLSIRHTNGTYVDYLPGPGESEILAELIIVGMFVETGLHTFDFVARLGDENNTCLFAFSHTQWLENDFD</sequence>
<protein>
    <submittedName>
        <fullName evidence="2">Uncharacterized protein</fullName>
    </submittedName>
</protein>
<proteinExistence type="predicted"/>